<dbReference type="PROSITE" id="PS50977">
    <property type="entry name" value="HTH_TETR_2"/>
    <property type="match status" value="1"/>
</dbReference>
<sequence>MTQQGKNAIDLVLAESLIELSAKKPIDKITIKEITDKAGVIRPTFYNHFQDKYELIEWIIKNELLEPIKPLLNAGMIFEAIVLMLNNISANSVFYKKALKLEGAVTFNQIAMKCVCEMFMNIINEKSTGKKSKYRWLTPEVISTYYAQSLCFITEGWIAQGMDDIEPKEMAEAYMYLITRSMDDILSEL</sequence>
<dbReference type="Proteomes" id="UP000049472">
    <property type="component" value="Unassembled WGS sequence"/>
</dbReference>
<accession>A0A0M6WS11</accession>
<dbReference type="Pfam" id="PF00440">
    <property type="entry name" value="TetR_N"/>
    <property type="match status" value="1"/>
</dbReference>
<dbReference type="SUPFAM" id="SSF46689">
    <property type="entry name" value="Homeodomain-like"/>
    <property type="match status" value="1"/>
</dbReference>
<dbReference type="EMBL" id="CVRQ01000025">
    <property type="protein sequence ID" value="CRL40425.1"/>
    <property type="molecule type" value="Genomic_DNA"/>
</dbReference>
<dbReference type="Pfam" id="PF14278">
    <property type="entry name" value="TetR_C_8"/>
    <property type="match status" value="1"/>
</dbReference>
<dbReference type="InterPro" id="IPR050624">
    <property type="entry name" value="HTH-type_Tx_Regulator"/>
</dbReference>
<feature type="domain" description="HTH tetR-type" evidence="3">
    <location>
        <begin position="7"/>
        <end position="67"/>
    </location>
</feature>
<evidence type="ECO:0000313" key="5">
    <source>
        <dbReference type="Proteomes" id="UP000049472"/>
    </source>
</evidence>
<dbReference type="InterPro" id="IPR039532">
    <property type="entry name" value="TetR_C_Firmicutes"/>
</dbReference>
<protein>
    <recommendedName>
        <fullName evidence="3">HTH tetR-type domain-containing protein</fullName>
    </recommendedName>
</protein>
<dbReference type="PANTHER" id="PTHR43479:SF7">
    <property type="entry name" value="TETR-FAMILY TRANSCRIPTIONAL REGULATOR"/>
    <property type="match status" value="1"/>
</dbReference>
<dbReference type="GO" id="GO:0003677">
    <property type="term" value="F:DNA binding"/>
    <property type="evidence" value="ECO:0007669"/>
    <property type="project" value="UniProtKB-UniRule"/>
</dbReference>
<evidence type="ECO:0000256" key="1">
    <source>
        <dbReference type="ARBA" id="ARBA00023125"/>
    </source>
</evidence>
<proteinExistence type="predicted"/>
<organism evidence="4 5">
    <name type="scientific">Agathobacter rectalis</name>
    <dbReference type="NCBI Taxonomy" id="39491"/>
    <lineage>
        <taxon>Bacteria</taxon>
        <taxon>Bacillati</taxon>
        <taxon>Bacillota</taxon>
        <taxon>Clostridia</taxon>
        <taxon>Lachnospirales</taxon>
        <taxon>Lachnospiraceae</taxon>
        <taxon>Agathobacter</taxon>
    </lineage>
</organism>
<reference evidence="5" key="1">
    <citation type="submission" date="2015-05" db="EMBL/GenBank/DDBJ databases">
        <authorList>
            <consortium name="Pathogen Informatics"/>
        </authorList>
    </citation>
    <scope>NUCLEOTIDE SEQUENCE [LARGE SCALE GENOMIC DNA]</scope>
    <source>
        <strain evidence="5">T1-815</strain>
    </source>
</reference>
<dbReference type="AlphaFoldDB" id="A0A0M6WS11"/>
<dbReference type="InterPro" id="IPR009057">
    <property type="entry name" value="Homeodomain-like_sf"/>
</dbReference>
<gene>
    <name evidence="4" type="ORF">T1815_23571</name>
</gene>
<dbReference type="Gene3D" id="1.10.357.10">
    <property type="entry name" value="Tetracycline Repressor, domain 2"/>
    <property type="match status" value="1"/>
</dbReference>
<keyword evidence="5" id="KW-1185">Reference proteome</keyword>
<evidence type="ECO:0000259" key="3">
    <source>
        <dbReference type="PROSITE" id="PS50977"/>
    </source>
</evidence>
<dbReference type="RefSeq" id="WP_055062333.1">
    <property type="nucleotide sequence ID" value="NZ_CVRQ01000025.1"/>
</dbReference>
<evidence type="ECO:0000256" key="2">
    <source>
        <dbReference type="PROSITE-ProRule" id="PRU00335"/>
    </source>
</evidence>
<dbReference type="PANTHER" id="PTHR43479">
    <property type="entry name" value="ACREF/ENVCD OPERON REPRESSOR-RELATED"/>
    <property type="match status" value="1"/>
</dbReference>
<dbReference type="InterPro" id="IPR001647">
    <property type="entry name" value="HTH_TetR"/>
</dbReference>
<name>A0A0M6WS11_9FIRM</name>
<feature type="DNA-binding region" description="H-T-H motif" evidence="2">
    <location>
        <begin position="30"/>
        <end position="49"/>
    </location>
</feature>
<evidence type="ECO:0000313" key="4">
    <source>
        <dbReference type="EMBL" id="CRL40425.1"/>
    </source>
</evidence>
<keyword evidence="1 2" id="KW-0238">DNA-binding</keyword>